<dbReference type="InParanoid" id="A0A0N7KCZ9"/>
<reference evidence="1 2" key="2">
    <citation type="journal article" date="2013" name="Plant Cell Physiol.">
        <title>Rice Annotation Project Database (RAP-DB): an integrative and interactive database for rice genomics.</title>
        <authorList>
            <person name="Sakai H."/>
            <person name="Lee S.S."/>
            <person name="Tanaka T."/>
            <person name="Numa H."/>
            <person name="Kim J."/>
            <person name="Kawahara Y."/>
            <person name="Wakimoto H."/>
            <person name="Yang C.C."/>
            <person name="Iwamoto M."/>
            <person name="Abe T."/>
            <person name="Yamada Y."/>
            <person name="Muto A."/>
            <person name="Inokuchi H."/>
            <person name="Ikemura T."/>
            <person name="Matsumoto T."/>
            <person name="Sasaki T."/>
            <person name="Itoh T."/>
        </authorList>
    </citation>
    <scope>NUCLEOTIDE SEQUENCE [LARGE SCALE GENOMIC DNA]</scope>
    <source>
        <strain evidence="2">cv. Nipponbare</strain>
    </source>
</reference>
<reference evidence="2" key="1">
    <citation type="journal article" date="2005" name="Nature">
        <title>The map-based sequence of the rice genome.</title>
        <authorList>
            <consortium name="International rice genome sequencing project (IRGSP)"/>
            <person name="Matsumoto T."/>
            <person name="Wu J."/>
            <person name="Kanamori H."/>
            <person name="Katayose Y."/>
            <person name="Fujisawa M."/>
            <person name="Namiki N."/>
            <person name="Mizuno H."/>
            <person name="Yamamoto K."/>
            <person name="Antonio B.A."/>
            <person name="Baba T."/>
            <person name="Sakata K."/>
            <person name="Nagamura Y."/>
            <person name="Aoki H."/>
            <person name="Arikawa K."/>
            <person name="Arita K."/>
            <person name="Bito T."/>
            <person name="Chiden Y."/>
            <person name="Fujitsuka N."/>
            <person name="Fukunaka R."/>
            <person name="Hamada M."/>
            <person name="Harada C."/>
            <person name="Hayashi A."/>
            <person name="Hijishita S."/>
            <person name="Honda M."/>
            <person name="Hosokawa S."/>
            <person name="Ichikawa Y."/>
            <person name="Idonuma A."/>
            <person name="Iijima M."/>
            <person name="Ikeda M."/>
            <person name="Ikeno M."/>
            <person name="Ito K."/>
            <person name="Ito S."/>
            <person name="Ito T."/>
            <person name="Ito Y."/>
            <person name="Ito Y."/>
            <person name="Iwabuchi A."/>
            <person name="Kamiya K."/>
            <person name="Karasawa W."/>
            <person name="Kurita K."/>
            <person name="Katagiri S."/>
            <person name="Kikuta A."/>
            <person name="Kobayashi H."/>
            <person name="Kobayashi N."/>
            <person name="Machita K."/>
            <person name="Maehara T."/>
            <person name="Masukawa M."/>
            <person name="Mizubayashi T."/>
            <person name="Mukai Y."/>
            <person name="Nagasaki H."/>
            <person name="Nagata Y."/>
            <person name="Naito S."/>
            <person name="Nakashima M."/>
            <person name="Nakama Y."/>
            <person name="Nakamichi Y."/>
            <person name="Nakamura M."/>
            <person name="Meguro A."/>
            <person name="Negishi M."/>
            <person name="Ohta I."/>
            <person name="Ohta T."/>
            <person name="Okamoto M."/>
            <person name="Ono N."/>
            <person name="Saji S."/>
            <person name="Sakaguchi M."/>
            <person name="Sakai K."/>
            <person name="Shibata M."/>
            <person name="Shimokawa T."/>
            <person name="Song J."/>
            <person name="Takazaki Y."/>
            <person name="Terasawa K."/>
            <person name="Tsugane M."/>
            <person name="Tsuji K."/>
            <person name="Ueda S."/>
            <person name="Waki K."/>
            <person name="Yamagata H."/>
            <person name="Yamamoto M."/>
            <person name="Yamamoto S."/>
            <person name="Yamane H."/>
            <person name="Yoshiki S."/>
            <person name="Yoshihara R."/>
            <person name="Yukawa K."/>
            <person name="Zhong H."/>
            <person name="Yano M."/>
            <person name="Yuan Q."/>
            <person name="Ouyang S."/>
            <person name="Liu J."/>
            <person name="Jones K.M."/>
            <person name="Gansberger K."/>
            <person name="Moffat K."/>
            <person name="Hill J."/>
            <person name="Bera J."/>
            <person name="Fadrosh D."/>
            <person name="Jin S."/>
            <person name="Johri S."/>
            <person name="Kim M."/>
            <person name="Overton L."/>
            <person name="Reardon M."/>
            <person name="Tsitrin T."/>
            <person name="Vuong H."/>
            <person name="Weaver B."/>
            <person name="Ciecko A."/>
            <person name="Tallon L."/>
            <person name="Jackson J."/>
            <person name="Pai G."/>
            <person name="Aken S.V."/>
            <person name="Utterback T."/>
            <person name="Reidmuller S."/>
            <person name="Feldblyum T."/>
            <person name="Hsiao J."/>
            <person name="Zismann V."/>
            <person name="Iobst S."/>
            <person name="de Vazeille A.R."/>
            <person name="Buell C.R."/>
            <person name="Ying K."/>
            <person name="Li Y."/>
            <person name="Lu T."/>
            <person name="Huang Y."/>
            <person name="Zhao Q."/>
            <person name="Feng Q."/>
            <person name="Zhang L."/>
            <person name="Zhu J."/>
            <person name="Weng Q."/>
            <person name="Mu J."/>
            <person name="Lu Y."/>
            <person name="Fan D."/>
            <person name="Liu Y."/>
            <person name="Guan J."/>
            <person name="Zhang Y."/>
            <person name="Yu S."/>
            <person name="Liu X."/>
            <person name="Zhang Y."/>
            <person name="Hong G."/>
            <person name="Han B."/>
            <person name="Choisne N."/>
            <person name="Demange N."/>
            <person name="Orjeda G."/>
            <person name="Samain S."/>
            <person name="Cattolico L."/>
            <person name="Pelletier E."/>
            <person name="Couloux A."/>
            <person name="Segurens B."/>
            <person name="Wincker P."/>
            <person name="D'Hont A."/>
            <person name="Scarpelli C."/>
            <person name="Weissenbach J."/>
            <person name="Salanoubat M."/>
            <person name="Quetier F."/>
            <person name="Yu Y."/>
            <person name="Kim H.R."/>
            <person name="Rambo T."/>
            <person name="Currie J."/>
            <person name="Collura K."/>
            <person name="Luo M."/>
            <person name="Yang T."/>
            <person name="Ammiraju J.S.S."/>
            <person name="Engler F."/>
            <person name="Soderlund C."/>
            <person name="Wing R.A."/>
            <person name="Palmer L.E."/>
            <person name="de la Bastide M."/>
            <person name="Spiegel L."/>
            <person name="Nascimento L."/>
            <person name="Zutavern T."/>
            <person name="O'Shaughnessy A."/>
            <person name="Dike S."/>
            <person name="Dedhia N."/>
            <person name="Preston R."/>
            <person name="Balija V."/>
            <person name="McCombie W.R."/>
            <person name="Chow T."/>
            <person name="Chen H."/>
            <person name="Chung M."/>
            <person name="Chen C."/>
            <person name="Shaw J."/>
            <person name="Wu H."/>
            <person name="Hsiao K."/>
            <person name="Chao Y."/>
            <person name="Chu M."/>
            <person name="Cheng C."/>
            <person name="Hour A."/>
            <person name="Lee P."/>
            <person name="Lin S."/>
            <person name="Lin Y."/>
            <person name="Liou J."/>
            <person name="Liu S."/>
            <person name="Hsing Y."/>
            <person name="Raghuvanshi S."/>
            <person name="Mohanty A."/>
            <person name="Bharti A.K."/>
            <person name="Gaur A."/>
            <person name="Gupta V."/>
            <person name="Kumar D."/>
            <person name="Ravi V."/>
            <person name="Vij S."/>
            <person name="Kapur A."/>
            <person name="Khurana P."/>
            <person name="Khurana P."/>
            <person name="Khurana J.P."/>
            <person name="Tyagi A.K."/>
            <person name="Gaikwad K."/>
            <person name="Singh A."/>
            <person name="Dalal V."/>
            <person name="Srivastava S."/>
            <person name="Dixit A."/>
            <person name="Pal A.K."/>
            <person name="Ghazi I.A."/>
            <person name="Yadav M."/>
            <person name="Pandit A."/>
            <person name="Bhargava A."/>
            <person name="Sureshbabu K."/>
            <person name="Batra K."/>
            <person name="Sharma T.R."/>
            <person name="Mohapatra T."/>
            <person name="Singh N.K."/>
            <person name="Messing J."/>
            <person name="Nelson A.B."/>
            <person name="Fuks G."/>
            <person name="Kavchok S."/>
            <person name="Keizer G."/>
            <person name="Linton E."/>
            <person name="Llaca V."/>
            <person name="Song R."/>
            <person name="Tanyolac B."/>
            <person name="Young S."/>
            <person name="Ho-Il K."/>
            <person name="Hahn J.H."/>
            <person name="Sangsakoo G."/>
            <person name="Vanavichit A."/>
            <person name="de Mattos Luiz.A.T."/>
            <person name="Zimmer P.D."/>
            <person name="Malone G."/>
            <person name="Dellagostin O."/>
            <person name="de Oliveira A.C."/>
            <person name="Bevan M."/>
            <person name="Bancroft I."/>
            <person name="Minx P."/>
            <person name="Cordum H."/>
            <person name="Wilson R."/>
            <person name="Cheng Z."/>
            <person name="Jin W."/>
            <person name="Jiang J."/>
            <person name="Leong S.A."/>
            <person name="Iwama H."/>
            <person name="Gojobori T."/>
            <person name="Itoh T."/>
            <person name="Niimura Y."/>
            <person name="Fujii Y."/>
            <person name="Habara T."/>
            <person name="Sakai H."/>
            <person name="Sato Y."/>
            <person name="Wilson G."/>
            <person name="Kumar K."/>
            <person name="McCouch S."/>
            <person name="Juretic N."/>
            <person name="Hoen D."/>
            <person name="Wright S."/>
            <person name="Bruskiewich R."/>
            <person name="Bureau T."/>
            <person name="Miyao A."/>
            <person name="Hirochika H."/>
            <person name="Nishikawa T."/>
            <person name="Kadowaki K."/>
            <person name="Sugiura M."/>
            <person name="Burr B."/>
            <person name="Sasaki T."/>
        </authorList>
    </citation>
    <scope>NUCLEOTIDE SEQUENCE [LARGE SCALE GENOMIC DNA]</scope>
    <source>
        <strain evidence="2">cv. Nipponbare</strain>
    </source>
</reference>
<dbReference type="AlphaFoldDB" id="A0A0N7KCZ9"/>
<evidence type="ECO:0000313" key="2">
    <source>
        <dbReference type="Proteomes" id="UP000059680"/>
    </source>
</evidence>
<protein>
    <submittedName>
        <fullName evidence="1">Os01g0381400 protein</fullName>
    </submittedName>
</protein>
<keyword evidence="2" id="KW-1185">Reference proteome</keyword>
<gene>
    <name evidence="1" type="ordered locus">Os01g0381400</name>
    <name evidence="1" type="ORF">OSNPB_010381400</name>
</gene>
<organism evidence="1 2">
    <name type="scientific">Oryza sativa subsp. japonica</name>
    <name type="common">Rice</name>
    <dbReference type="NCBI Taxonomy" id="39947"/>
    <lineage>
        <taxon>Eukaryota</taxon>
        <taxon>Viridiplantae</taxon>
        <taxon>Streptophyta</taxon>
        <taxon>Embryophyta</taxon>
        <taxon>Tracheophyta</taxon>
        <taxon>Spermatophyta</taxon>
        <taxon>Magnoliopsida</taxon>
        <taxon>Liliopsida</taxon>
        <taxon>Poales</taxon>
        <taxon>Poaceae</taxon>
        <taxon>BOP clade</taxon>
        <taxon>Oryzoideae</taxon>
        <taxon>Oryzeae</taxon>
        <taxon>Oryzinae</taxon>
        <taxon>Oryza</taxon>
        <taxon>Oryza sativa</taxon>
    </lineage>
</organism>
<proteinExistence type="predicted"/>
<accession>A0A0N7KCZ9</accession>
<reference evidence="1 2" key="3">
    <citation type="journal article" date="2013" name="Rice">
        <title>Improvement of the Oryza sativa Nipponbare reference genome using next generation sequence and optical map data.</title>
        <authorList>
            <person name="Kawahara Y."/>
            <person name="de la Bastide M."/>
            <person name="Hamilton J.P."/>
            <person name="Kanamori H."/>
            <person name="McCombie W.R."/>
            <person name="Ouyang S."/>
            <person name="Schwartz D.C."/>
            <person name="Tanaka T."/>
            <person name="Wu J."/>
            <person name="Zhou S."/>
            <person name="Childs K.L."/>
            <person name="Davidson R.M."/>
            <person name="Lin H."/>
            <person name="Quesada-Ocampo L."/>
            <person name="Vaillancourt B."/>
            <person name="Sakai H."/>
            <person name="Lee S.S."/>
            <person name="Kim J."/>
            <person name="Numa H."/>
            <person name="Itoh T."/>
            <person name="Buell C.R."/>
            <person name="Matsumoto T."/>
        </authorList>
    </citation>
    <scope>NUCLEOTIDE SEQUENCE [LARGE SCALE GENOMIC DNA]</scope>
    <source>
        <strain evidence="2">cv. Nipponbare</strain>
    </source>
</reference>
<dbReference type="EMBL" id="AP014957">
    <property type="protein sequence ID" value="BAS72225.1"/>
    <property type="molecule type" value="Genomic_DNA"/>
</dbReference>
<dbReference type="Proteomes" id="UP000059680">
    <property type="component" value="Chromosome 1"/>
</dbReference>
<evidence type="ECO:0000313" key="1">
    <source>
        <dbReference type="EMBL" id="BAS72225.1"/>
    </source>
</evidence>
<name>A0A0N7KCZ9_ORYSJ</name>
<sequence length="77" mass="8694">MIATAVCTQSRRYDGLRFSQRKPVNVDVYPLYHLAPSLCVTYLMALQADEDVSWGMSARAWQRLEVVGISTAWLGDD</sequence>
<dbReference type="PaxDb" id="39947-A0A0N7KCZ9"/>